<dbReference type="RefSeq" id="XP_007956586.1">
    <property type="nucleotide sequence ID" value="XM_007958395.1"/>
</dbReference>
<dbReference type="InterPro" id="IPR003655">
    <property type="entry name" value="aKRAB"/>
</dbReference>
<evidence type="ECO:0000313" key="4">
    <source>
        <dbReference type="RefSeq" id="XP_007956586.1"/>
    </source>
</evidence>
<dbReference type="PANTHER" id="PTHR14112:SF1">
    <property type="entry name" value="KRAB-RELATED DOMAIN-CONTAINING PROTEIN"/>
    <property type="match status" value="1"/>
</dbReference>
<dbReference type="SMART" id="SM00349">
    <property type="entry name" value="KRAB"/>
    <property type="match status" value="1"/>
</dbReference>
<proteinExistence type="predicted"/>
<dbReference type="PROSITE" id="PS50806">
    <property type="entry name" value="KRAB_RELATED"/>
    <property type="match status" value="1"/>
</dbReference>
<evidence type="ECO:0000256" key="1">
    <source>
        <dbReference type="SAM" id="MobiDB-lite"/>
    </source>
</evidence>
<feature type="domain" description="KRAB-related" evidence="2">
    <location>
        <begin position="20"/>
        <end position="83"/>
    </location>
</feature>
<dbReference type="GO" id="GO:0006355">
    <property type="term" value="P:regulation of DNA-templated transcription"/>
    <property type="evidence" value="ECO:0007669"/>
    <property type="project" value="InterPro"/>
</dbReference>
<evidence type="ECO:0000313" key="3">
    <source>
        <dbReference type="Proteomes" id="UP000694850"/>
    </source>
</evidence>
<feature type="compositionally biased region" description="Basic and acidic residues" evidence="1">
    <location>
        <begin position="10"/>
        <end position="21"/>
    </location>
</feature>
<dbReference type="SUPFAM" id="SSF109640">
    <property type="entry name" value="KRAB domain (Kruppel-associated box)"/>
    <property type="match status" value="1"/>
</dbReference>
<gene>
    <name evidence="4" type="primary">LOC103212417</name>
</gene>
<dbReference type="Proteomes" id="UP000694850">
    <property type="component" value="Unplaced"/>
</dbReference>
<dbReference type="Pfam" id="PF09514">
    <property type="entry name" value="SSXRD"/>
    <property type="match status" value="1"/>
</dbReference>
<keyword evidence="3" id="KW-1185">Reference proteome</keyword>
<dbReference type="GeneID" id="103212417"/>
<name>A0A8B7BCN6_ORYAF</name>
<dbReference type="InterPro" id="IPR019041">
    <property type="entry name" value="SSXRD_motif"/>
</dbReference>
<accession>A0A8B7BCN6</accession>
<evidence type="ECO:0000259" key="2">
    <source>
        <dbReference type="PROSITE" id="PS50806"/>
    </source>
</evidence>
<dbReference type="Pfam" id="PF01352">
    <property type="entry name" value="KRAB"/>
    <property type="match status" value="1"/>
</dbReference>
<dbReference type="InterPro" id="IPR036051">
    <property type="entry name" value="KRAB_dom_sf"/>
</dbReference>
<organism evidence="3 4">
    <name type="scientific">Orycteropus afer afer</name>
    <dbReference type="NCBI Taxonomy" id="1230840"/>
    <lineage>
        <taxon>Eukaryota</taxon>
        <taxon>Metazoa</taxon>
        <taxon>Chordata</taxon>
        <taxon>Craniata</taxon>
        <taxon>Vertebrata</taxon>
        <taxon>Euteleostomi</taxon>
        <taxon>Mammalia</taxon>
        <taxon>Eutheria</taxon>
        <taxon>Afrotheria</taxon>
        <taxon>Tubulidentata</taxon>
        <taxon>Orycteropodidae</taxon>
        <taxon>Orycteropus</taxon>
    </lineage>
</organism>
<sequence>MNRGNFGAKSSKEDTRKPEKKSKAFKDISRYFSKEEWAELRYSEKVTYVYMKRNYDAMTNLGLRATLPHFMSPNRWTTKSQLDDSNEYHNLWTEEPKKEETKVWACRLRERKNLIVYEEISDPEEED</sequence>
<dbReference type="OrthoDB" id="9802659at2759"/>
<protein>
    <submittedName>
        <fullName evidence="4">Protein SSX1</fullName>
    </submittedName>
</protein>
<dbReference type="Gene3D" id="6.10.140.140">
    <property type="match status" value="1"/>
</dbReference>
<reference evidence="4" key="1">
    <citation type="submission" date="2025-08" db="UniProtKB">
        <authorList>
            <consortium name="RefSeq"/>
        </authorList>
    </citation>
    <scope>IDENTIFICATION</scope>
</reference>
<dbReference type="AlphaFoldDB" id="A0A8B7BCN6"/>
<dbReference type="InterPro" id="IPR001909">
    <property type="entry name" value="KRAB"/>
</dbReference>
<feature type="region of interest" description="Disordered" evidence="1">
    <location>
        <begin position="1"/>
        <end position="21"/>
    </location>
</feature>
<dbReference type="GO" id="GO:0005634">
    <property type="term" value="C:nucleus"/>
    <property type="evidence" value="ECO:0007669"/>
    <property type="project" value="InterPro"/>
</dbReference>
<dbReference type="PANTHER" id="PTHR14112">
    <property type="entry name" value="SYNOVIAL SARCOMA, X MEMBER"/>
    <property type="match status" value="1"/>
</dbReference>